<comment type="similarity">
    <text evidence="2">Belongs to the MAD2 family.</text>
</comment>
<evidence type="ECO:0000256" key="7">
    <source>
        <dbReference type="SAM" id="MobiDB-lite"/>
    </source>
</evidence>
<dbReference type="Pfam" id="PF02301">
    <property type="entry name" value="HORMA"/>
    <property type="match status" value="1"/>
</dbReference>
<evidence type="ECO:0000313" key="10">
    <source>
        <dbReference type="Proteomes" id="UP000192578"/>
    </source>
</evidence>
<evidence type="ECO:0000256" key="5">
    <source>
        <dbReference type="ARBA" id="ARBA00023242"/>
    </source>
</evidence>
<sequence length="210" mass="23414">MEVEASSARLTESAQLIIDCLENVIPYILYKRMVYPRSDFQDVHKFGMGLVTLRDPELTRYISLVLKTAHDCALKGVLRRVVLCIIRITTRDVLERWQFRVLPNGRISLSQTGSGEQQTPHSNETHGEIAQIIKQIECRSCRPSTTNAPSNCCSTRPSPGKPDPPSPRTTGSPHIRTTSYSPATRHSSRSSSSSGMSPPRLTKLPPKWST</sequence>
<dbReference type="InterPro" id="IPR036570">
    <property type="entry name" value="HORMA_dom_sf"/>
</dbReference>
<evidence type="ECO:0000256" key="1">
    <source>
        <dbReference type="ARBA" id="ARBA00004123"/>
    </source>
</evidence>
<feature type="region of interest" description="Disordered" evidence="7">
    <location>
        <begin position="146"/>
        <end position="210"/>
    </location>
</feature>
<evidence type="ECO:0000256" key="2">
    <source>
        <dbReference type="ARBA" id="ARBA00010348"/>
    </source>
</evidence>
<dbReference type="Proteomes" id="UP000192578">
    <property type="component" value="Unassembled WGS sequence"/>
</dbReference>
<dbReference type="InterPro" id="IPR045091">
    <property type="entry name" value="Mad2-like"/>
</dbReference>
<keyword evidence="4" id="KW-0498">Mitosis</keyword>
<dbReference type="OrthoDB" id="1806at2759"/>
<evidence type="ECO:0000256" key="3">
    <source>
        <dbReference type="ARBA" id="ARBA00022618"/>
    </source>
</evidence>
<dbReference type="GO" id="GO:0005737">
    <property type="term" value="C:cytoplasm"/>
    <property type="evidence" value="ECO:0007669"/>
    <property type="project" value="TreeGrafter"/>
</dbReference>
<keyword evidence="10" id="KW-1185">Reference proteome</keyword>
<gene>
    <name evidence="9" type="ORF">BV898_07349</name>
</gene>
<evidence type="ECO:0000313" key="9">
    <source>
        <dbReference type="EMBL" id="OQV18522.1"/>
    </source>
</evidence>
<dbReference type="GO" id="GO:0005654">
    <property type="term" value="C:nucleoplasm"/>
    <property type="evidence" value="ECO:0007669"/>
    <property type="project" value="TreeGrafter"/>
</dbReference>
<evidence type="ECO:0000256" key="6">
    <source>
        <dbReference type="ARBA" id="ARBA00023306"/>
    </source>
</evidence>
<reference evidence="10" key="1">
    <citation type="submission" date="2017-01" db="EMBL/GenBank/DDBJ databases">
        <title>Comparative genomics of anhydrobiosis in the tardigrade Hypsibius dujardini.</title>
        <authorList>
            <person name="Yoshida Y."/>
            <person name="Koutsovoulos G."/>
            <person name="Laetsch D."/>
            <person name="Stevens L."/>
            <person name="Kumar S."/>
            <person name="Horikawa D."/>
            <person name="Ishino K."/>
            <person name="Komine S."/>
            <person name="Tomita M."/>
            <person name="Blaxter M."/>
            <person name="Arakawa K."/>
        </authorList>
    </citation>
    <scope>NUCLEOTIDE SEQUENCE [LARGE SCALE GENOMIC DNA]</scope>
    <source>
        <strain evidence="10">Z151</strain>
    </source>
</reference>
<keyword evidence="5" id="KW-0539">Nucleus</keyword>
<feature type="domain" description="HORMA" evidence="8">
    <location>
        <begin position="11"/>
        <end position="210"/>
    </location>
</feature>
<dbReference type="InterPro" id="IPR003511">
    <property type="entry name" value="HORMA_dom"/>
</dbReference>
<dbReference type="GO" id="GO:0051301">
    <property type="term" value="P:cell division"/>
    <property type="evidence" value="ECO:0007669"/>
    <property type="project" value="UniProtKB-KW"/>
</dbReference>
<comment type="subcellular location">
    <subcellularLocation>
        <location evidence="1">Nucleus</location>
    </subcellularLocation>
</comment>
<evidence type="ECO:0000256" key="4">
    <source>
        <dbReference type="ARBA" id="ARBA00022776"/>
    </source>
</evidence>
<dbReference type="SUPFAM" id="SSF56019">
    <property type="entry name" value="The spindle assembly checkpoint protein mad2"/>
    <property type="match status" value="1"/>
</dbReference>
<proteinExistence type="inferred from homology"/>
<protein>
    <recommendedName>
        <fullName evidence="8">HORMA domain-containing protein</fullName>
    </recommendedName>
</protein>
<dbReference type="Gene3D" id="3.30.900.10">
    <property type="entry name" value="HORMA domain"/>
    <property type="match status" value="1"/>
</dbReference>
<keyword evidence="6" id="KW-0131">Cell cycle</keyword>
<organism evidence="9 10">
    <name type="scientific">Hypsibius exemplaris</name>
    <name type="common">Freshwater tardigrade</name>
    <dbReference type="NCBI Taxonomy" id="2072580"/>
    <lineage>
        <taxon>Eukaryota</taxon>
        <taxon>Metazoa</taxon>
        <taxon>Ecdysozoa</taxon>
        <taxon>Tardigrada</taxon>
        <taxon>Eutardigrada</taxon>
        <taxon>Parachela</taxon>
        <taxon>Hypsibioidea</taxon>
        <taxon>Hypsibiidae</taxon>
        <taxon>Hypsibius</taxon>
    </lineage>
</organism>
<dbReference type="PANTHER" id="PTHR11842">
    <property type="entry name" value="MITOTIC SPINDLE ASSEMBLY CHECKPOINT PROTEIN MAD2"/>
    <property type="match status" value="1"/>
</dbReference>
<dbReference type="GO" id="GO:0000776">
    <property type="term" value="C:kinetochore"/>
    <property type="evidence" value="ECO:0007669"/>
    <property type="project" value="TreeGrafter"/>
</dbReference>
<dbReference type="PROSITE" id="PS50815">
    <property type="entry name" value="HORMA"/>
    <property type="match status" value="1"/>
</dbReference>
<dbReference type="AlphaFoldDB" id="A0A1W0WTJ7"/>
<dbReference type="GO" id="GO:0007094">
    <property type="term" value="P:mitotic spindle assembly checkpoint signaling"/>
    <property type="evidence" value="ECO:0007669"/>
    <property type="project" value="TreeGrafter"/>
</dbReference>
<evidence type="ECO:0000259" key="8">
    <source>
        <dbReference type="PROSITE" id="PS50815"/>
    </source>
</evidence>
<comment type="caution">
    <text evidence="9">The sequence shown here is derived from an EMBL/GenBank/DDBJ whole genome shotgun (WGS) entry which is preliminary data.</text>
</comment>
<accession>A0A1W0WTJ7</accession>
<dbReference type="PANTHER" id="PTHR11842:SF11">
    <property type="entry name" value="MITOTIC SPINDLE ASSEMBLY CHECKPOINT PROTEIN MAD2A"/>
    <property type="match status" value="1"/>
</dbReference>
<keyword evidence="3" id="KW-0132">Cell division</keyword>
<name>A0A1W0WTJ7_HYPEX</name>
<feature type="compositionally biased region" description="Low complexity" evidence="7">
    <location>
        <begin position="179"/>
        <end position="200"/>
    </location>
</feature>
<dbReference type="EMBL" id="MTYJ01000048">
    <property type="protein sequence ID" value="OQV18522.1"/>
    <property type="molecule type" value="Genomic_DNA"/>
</dbReference>